<proteinExistence type="predicted"/>
<evidence type="ECO:0000313" key="2">
    <source>
        <dbReference type="EMBL" id="MIC88689.1"/>
    </source>
</evidence>
<dbReference type="EMBL" id="GGNE01000148">
    <property type="protein sequence ID" value="MIC88689.1"/>
    <property type="molecule type" value="Transcribed_RNA"/>
</dbReference>
<gene>
    <name evidence="2" type="primary">Scol-BPFTx</name>
</gene>
<evidence type="ECO:0000256" key="1">
    <source>
        <dbReference type="SAM" id="SignalP"/>
    </source>
</evidence>
<sequence>MKSIVFLLMLTASFSIFTIKGQRVPPRYVVKYKFGFNKNVSEMPFLEEKIVIDDVKAASIKRCLIPFKRNENPHFKTIEFDRFSNEYIRCIMETIAPPVNPESVRFTRKSSFAYMYSTSSNYEKFVPVYVYKKTSTLVDEVCSTIGINTKQYDYGLKIESTSPPTPLRDPRKAQVDCTANENDAKAKTNNEFTKDLATERGAEVTMTESDSWEFKAGFEFALEKIGLSMGGGFGVGGGTESEKAEATSTLKQLTIGGKYDTANKSVNVVSHAFYEKQIEKDFSMEIIVKGWLYVARGLQRYWQNHMNFFSDSGKEEDPNKFKYEYLYAFPVGDMAYFFDEYFTRVNAHSLIYKLYGVIKEKVVDNYIRAEEFKYGSVECHKKK</sequence>
<organism evidence="2">
    <name type="scientific">Scolopendra viridis</name>
    <name type="common">Giant centipede</name>
    <dbReference type="NCBI Taxonomy" id="118503"/>
    <lineage>
        <taxon>Eukaryota</taxon>
        <taxon>Metazoa</taxon>
        <taxon>Ecdysozoa</taxon>
        <taxon>Arthropoda</taxon>
        <taxon>Myriapoda</taxon>
        <taxon>Chilopoda</taxon>
        <taxon>Pleurostigmophora</taxon>
        <taxon>Scolopendromorpha</taxon>
        <taxon>Scolopendridae</taxon>
        <taxon>Scolopendra</taxon>
    </lineage>
</organism>
<accession>A0A4D5R951</accession>
<keyword evidence="1" id="KW-0732">Signal</keyword>
<reference evidence="2" key="1">
    <citation type="journal article" date="2018" name="Toxicon">
        <title>Venom-gland transcriptomics and venom proteomics of the giant Florida blue centipede, Scolopendra viridis.</title>
        <authorList>
            <person name="Ward M.J."/>
            <person name="Rokyta D.R."/>
        </authorList>
    </citation>
    <scope>NUCLEOTIDE SEQUENCE</scope>
    <source>
        <tissue evidence="2">Venom gland</tissue>
    </source>
</reference>
<dbReference type="AlphaFoldDB" id="A0A4D5R951"/>
<protein>
    <submittedName>
        <fullName evidence="2">Scol-BPFTx</fullName>
    </submittedName>
</protein>
<feature type="signal peptide" evidence="1">
    <location>
        <begin position="1"/>
        <end position="21"/>
    </location>
</feature>
<feature type="chain" id="PRO_5020029672" evidence="1">
    <location>
        <begin position="22"/>
        <end position="383"/>
    </location>
</feature>
<name>A0A4D5R951_SCOVI</name>